<reference evidence="1 2" key="1">
    <citation type="submission" date="2020-08" db="EMBL/GenBank/DDBJ databases">
        <title>Sequencing the genomes of 1000 actinobacteria strains.</title>
        <authorList>
            <person name="Klenk H.-P."/>
        </authorList>
    </citation>
    <scope>NUCLEOTIDE SEQUENCE [LARGE SCALE GENOMIC DNA]</scope>
    <source>
        <strain evidence="1 2">DSM 27099</strain>
    </source>
</reference>
<protein>
    <submittedName>
        <fullName evidence="1">Uncharacterized protein</fullName>
    </submittedName>
</protein>
<evidence type="ECO:0000313" key="1">
    <source>
        <dbReference type="EMBL" id="MBB2976134.1"/>
    </source>
</evidence>
<gene>
    <name evidence="1" type="ORF">FHX49_001704</name>
</gene>
<sequence length="37" mass="4290">MTAAEQPLRPFQNVPKHRRARILHHLTGDGPELDWSN</sequence>
<dbReference type="AlphaFoldDB" id="A0A7W4YN30"/>
<evidence type="ECO:0000313" key="2">
    <source>
        <dbReference type="Proteomes" id="UP000529310"/>
    </source>
</evidence>
<proteinExistence type="predicted"/>
<dbReference type="EMBL" id="JACHWQ010000004">
    <property type="protein sequence ID" value="MBB2976134.1"/>
    <property type="molecule type" value="Genomic_DNA"/>
</dbReference>
<dbReference type="Proteomes" id="UP000529310">
    <property type="component" value="Unassembled WGS sequence"/>
</dbReference>
<accession>A0A7W4YN30</accession>
<comment type="caution">
    <text evidence="1">The sequence shown here is derived from an EMBL/GenBank/DDBJ whole genome shotgun (WGS) entry which is preliminary data.</text>
</comment>
<keyword evidence="2" id="KW-1185">Reference proteome</keyword>
<name>A0A7W4YN30_9MICO</name>
<organism evidence="1 2">
    <name type="scientific">Microbacterium endophyticum</name>
    <dbReference type="NCBI Taxonomy" id="1526412"/>
    <lineage>
        <taxon>Bacteria</taxon>
        <taxon>Bacillati</taxon>
        <taxon>Actinomycetota</taxon>
        <taxon>Actinomycetes</taxon>
        <taxon>Micrococcales</taxon>
        <taxon>Microbacteriaceae</taxon>
        <taxon>Microbacterium</taxon>
    </lineage>
</organism>